<evidence type="ECO:0000256" key="5">
    <source>
        <dbReference type="ARBA" id="ARBA00022801"/>
    </source>
</evidence>
<dbReference type="PIRSF" id="PIRSF001123">
    <property type="entry name" value="PepA_GA"/>
    <property type="match status" value="1"/>
</dbReference>
<feature type="binding site" evidence="8">
    <location>
        <position position="224"/>
    </location>
    <ligand>
        <name>Zn(2+)</name>
        <dbReference type="ChEBI" id="CHEBI:29105"/>
        <label>1</label>
    </ligand>
</feature>
<keyword evidence="4 8" id="KW-0479">Metal-binding</keyword>
<evidence type="ECO:0000256" key="2">
    <source>
        <dbReference type="ARBA" id="ARBA00022438"/>
    </source>
</evidence>
<gene>
    <name evidence="9" type="ORF">ENV88_01890</name>
</gene>
<proteinExistence type="inferred from homology"/>
<keyword evidence="3" id="KW-0645">Protease</keyword>
<evidence type="ECO:0000256" key="3">
    <source>
        <dbReference type="ARBA" id="ARBA00022670"/>
    </source>
</evidence>
<evidence type="ECO:0000313" key="9">
    <source>
        <dbReference type="EMBL" id="HGB24800.1"/>
    </source>
</evidence>
<dbReference type="Gene3D" id="3.40.630.10">
    <property type="entry name" value="Zn peptidases"/>
    <property type="match status" value="1"/>
</dbReference>
<keyword evidence="2" id="KW-0031">Aminopeptidase</keyword>
<dbReference type="PANTHER" id="PTHR32481:SF0">
    <property type="entry name" value="AMINOPEPTIDASE YPDE-RELATED"/>
    <property type="match status" value="1"/>
</dbReference>
<evidence type="ECO:0000256" key="7">
    <source>
        <dbReference type="PIRSR" id="PIRSR001123-1"/>
    </source>
</evidence>
<feature type="binding site" evidence="8">
    <location>
        <position position="202"/>
    </location>
    <ligand>
        <name>Zn(2+)</name>
        <dbReference type="ChEBI" id="CHEBI:29105"/>
        <label>2</label>
    </ligand>
</feature>
<keyword evidence="5" id="KW-0378">Hydrolase</keyword>
<dbReference type="InterPro" id="IPR023367">
    <property type="entry name" value="Peptidase_M42_dom2"/>
</dbReference>
<dbReference type="AlphaFoldDB" id="A0A7C3WJX4"/>
<dbReference type="PANTHER" id="PTHR32481">
    <property type="entry name" value="AMINOPEPTIDASE"/>
    <property type="match status" value="1"/>
</dbReference>
<dbReference type="SUPFAM" id="SSF101821">
    <property type="entry name" value="Aminopeptidase/glucanase lid domain"/>
    <property type="match status" value="1"/>
</dbReference>
<feature type="binding site" evidence="8">
    <location>
        <position position="310"/>
    </location>
    <ligand>
        <name>Zn(2+)</name>
        <dbReference type="ChEBI" id="CHEBI:29105"/>
        <label>2</label>
    </ligand>
</feature>
<evidence type="ECO:0000256" key="8">
    <source>
        <dbReference type="PIRSR" id="PIRSR001123-2"/>
    </source>
</evidence>
<dbReference type="Gene3D" id="2.40.30.40">
    <property type="entry name" value="Peptidase M42, domain 2"/>
    <property type="match status" value="1"/>
</dbReference>
<accession>A0A7C3WJX4</accession>
<comment type="caution">
    <text evidence="9">The sequence shown here is derived from an EMBL/GenBank/DDBJ whole genome shotgun (WGS) entry which is preliminary data.</text>
</comment>
<dbReference type="CDD" id="cd05656">
    <property type="entry name" value="M42_Frv"/>
    <property type="match status" value="1"/>
</dbReference>
<evidence type="ECO:0000256" key="1">
    <source>
        <dbReference type="ARBA" id="ARBA00006272"/>
    </source>
</evidence>
<dbReference type="GO" id="GO:0004177">
    <property type="term" value="F:aminopeptidase activity"/>
    <property type="evidence" value="ECO:0007669"/>
    <property type="project" value="UniProtKB-UniRule"/>
</dbReference>
<protein>
    <submittedName>
        <fullName evidence="9">M42 family peptidase</fullName>
    </submittedName>
</protein>
<feature type="binding site" evidence="8">
    <location>
        <position position="61"/>
    </location>
    <ligand>
        <name>Zn(2+)</name>
        <dbReference type="ChEBI" id="CHEBI:29105"/>
        <label>1</label>
    </ligand>
</feature>
<feature type="active site" description="Proton acceptor" evidence="7">
    <location>
        <position position="201"/>
    </location>
</feature>
<dbReference type="InterPro" id="IPR051464">
    <property type="entry name" value="Peptidase_M42_aminopept"/>
</dbReference>
<reference evidence="9" key="1">
    <citation type="journal article" date="2020" name="mSystems">
        <title>Genome- and Community-Level Interaction Insights into Carbon Utilization and Element Cycling Functions of Hydrothermarchaeota in Hydrothermal Sediment.</title>
        <authorList>
            <person name="Zhou Z."/>
            <person name="Liu Y."/>
            <person name="Xu W."/>
            <person name="Pan J."/>
            <person name="Luo Z.H."/>
            <person name="Li M."/>
        </authorList>
    </citation>
    <scope>NUCLEOTIDE SEQUENCE [LARGE SCALE GENOMIC DNA]</scope>
    <source>
        <strain evidence="9">SpSt-8</strain>
    </source>
</reference>
<dbReference type="Pfam" id="PF05343">
    <property type="entry name" value="Peptidase_M42"/>
    <property type="match status" value="1"/>
</dbReference>
<comment type="similarity">
    <text evidence="1 6">Belongs to the peptidase M42 family.</text>
</comment>
<dbReference type="GO" id="GO:0046872">
    <property type="term" value="F:metal ion binding"/>
    <property type="evidence" value="ECO:0007669"/>
    <property type="project" value="UniProtKB-UniRule"/>
</dbReference>
<dbReference type="EMBL" id="DTIB01000040">
    <property type="protein sequence ID" value="HGB24800.1"/>
    <property type="molecule type" value="Genomic_DNA"/>
</dbReference>
<dbReference type="GO" id="GO:0006508">
    <property type="term" value="P:proteolysis"/>
    <property type="evidence" value="ECO:0007669"/>
    <property type="project" value="UniProtKB-KW"/>
</dbReference>
<comment type="cofactor">
    <cofactor evidence="8">
        <name>a divalent metal cation</name>
        <dbReference type="ChEBI" id="CHEBI:60240"/>
    </cofactor>
    <text evidence="8">Binds 2 divalent metal cations per subunit.</text>
</comment>
<dbReference type="SUPFAM" id="SSF53187">
    <property type="entry name" value="Zn-dependent exopeptidases"/>
    <property type="match status" value="1"/>
</dbReference>
<organism evidence="9">
    <name type="scientific">Thermofilum pendens</name>
    <dbReference type="NCBI Taxonomy" id="2269"/>
    <lineage>
        <taxon>Archaea</taxon>
        <taxon>Thermoproteota</taxon>
        <taxon>Thermoprotei</taxon>
        <taxon>Thermofilales</taxon>
        <taxon>Thermofilaceae</taxon>
        <taxon>Thermofilum</taxon>
    </lineage>
</organism>
<evidence type="ECO:0000256" key="6">
    <source>
        <dbReference type="PIRNR" id="PIRNR001123"/>
    </source>
</evidence>
<name>A0A7C3WJX4_THEPE</name>
<evidence type="ECO:0000256" key="4">
    <source>
        <dbReference type="ARBA" id="ARBA00022723"/>
    </source>
</evidence>
<feature type="binding site" evidence="8">
    <location>
        <position position="170"/>
    </location>
    <ligand>
        <name>Zn(2+)</name>
        <dbReference type="ChEBI" id="CHEBI:29105"/>
        <label>2</label>
    </ligand>
</feature>
<feature type="binding site" evidence="8">
    <location>
        <position position="170"/>
    </location>
    <ligand>
        <name>Zn(2+)</name>
        <dbReference type="ChEBI" id="CHEBI:29105"/>
        <label>1</label>
    </ligand>
</feature>
<sequence length="339" mass="36446">MDDELLPQLVNTPGPSGYEDRVRAVIAEKLEEMGFDPVVDSLGNVYVVLGGGRPLMVVAAHMDEVGFVVRHIDERGFLRVAALGGISPDTVLSKEVIVLTEKGDILGVFGAQPPHIRGQAQPVSVEDLFVDIGASSREEALAMGVEVGSPVAFLGNYRERGGRIVGKALDDRLGCYVLLRALEGISPPEEGSVAVAFTVQEEVGLRGAAALAHELEPNYAVAIEGTIANDTPGVPEQQYVTVLGRGPALRVMDRSIVASRRLLLHVRRLAEERSIPYQLQISPYSGTDSGSFLTRGAETTAISVPVRYIHTPTSLALWSDLEATIRLVRALLEKPWPEG</sequence>
<dbReference type="InterPro" id="IPR008007">
    <property type="entry name" value="Peptidase_M42"/>
</dbReference>